<dbReference type="SUPFAM" id="SSF52540">
    <property type="entry name" value="P-loop containing nucleoside triphosphate hydrolases"/>
    <property type="match status" value="1"/>
</dbReference>
<keyword evidence="3 7" id="KW-0812">Transmembrane</keyword>
<evidence type="ECO:0000256" key="6">
    <source>
        <dbReference type="ARBA" id="ARBA00023136"/>
    </source>
</evidence>
<keyword evidence="6 7" id="KW-0472">Membrane</keyword>
<comment type="caution">
    <text evidence="10">The sequence shown here is derived from an EMBL/GenBank/DDBJ whole genome shotgun (WGS) entry which is preliminary data.</text>
</comment>
<dbReference type="Pfam" id="PF12698">
    <property type="entry name" value="ABC2_membrane_3"/>
    <property type="match status" value="1"/>
</dbReference>
<evidence type="ECO:0000256" key="3">
    <source>
        <dbReference type="ARBA" id="ARBA00022692"/>
    </source>
</evidence>
<dbReference type="InterPro" id="IPR027417">
    <property type="entry name" value="P-loop_NTPase"/>
</dbReference>
<evidence type="ECO:0000256" key="4">
    <source>
        <dbReference type="ARBA" id="ARBA00022737"/>
    </source>
</evidence>
<dbReference type="InterPro" id="IPR026082">
    <property type="entry name" value="ABCA"/>
</dbReference>
<feature type="transmembrane region" description="Helical" evidence="7">
    <location>
        <begin position="267"/>
        <end position="288"/>
    </location>
</feature>
<evidence type="ECO:0000256" key="2">
    <source>
        <dbReference type="ARBA" id="ARBA00022448"/>
    </source>
</evidence>
<feature type="non-terminal residue" evidence="10">
    <location>
        <position position="614"/>
    </location>
</feature>
<gene>
    <name evidence="10" type="ORF">B7P43_G05925</name>
</gene>
<dbReference type="GO" id="GO:0016020">
    <property type="term" value="C:membrane"/>
    <property type="evidence" value="ECO:0007669"/>
    <property type="project" value="UniProtKB-SubCell"/>
</dbReference>
<evidence type="ECO:0000259" key="9">
    <source>
        <dbReference type="Pfam" id="PF12698"/>
    </source>
</evidence>
<keyword evidence="4" id="KW-0677">Repeat</keyword>
<dbReference type="GO" id="GO:0140359">
    <property type="term" value="F:ABC-type transporter activity"/>
    <property type="evidence" value="ECO:0007669"/>
    <property type="project" value="InterPro"/>
</dbReference>
<dbReference type="AlphaFoldDB" id="A0A2J7RIF0"/>
<evidence type="ECO:0000313" key="10">
    <source>
        <dbReference type="EMBL" id="PNF40611.1"/>
    </source>
</evidence>
<comment type="subcellular location">
    <subcellularLocation>
        <location evidence="1">Membrane</location>
        <topology evidence="1">Multi-pass membrane protein</topology>
    </subcellularLocation>
</comment>
<dbReference type="GO" id="GO:0016887">
    <property type="term" value="F:ATP hydrolysis activity"/>
    <property type="evidence" value="ECO:0007669"/>
    <property type="project" value="InterPro"/>
</dbReference>
<evidence type="ECO:0000256" key="7">
    <source>
        <dbReference type="SAM" id="Phobius"/>
    </source>
</evidence>
<feature type="transmembrane region" description="Helical" evidence="7">
    <location>
        <begin position="164"/>
        <end position="186"/>
    </location>
</feature>
<accession>A0A2J7RIF0</accession>
<dbReference type="PANTHER" id="PTHR19229:SF36">
    <property type="entry name" value="ATP-BINDING CASSETTE SUB-FAMILY A MEMBER 2"/>
    <property type="match status" value="1"/>
</dbReference>
<dbReference type="InterPro" id="IPR003439">
    <property type="entry name" value="ABC_transporter-like_ATP-bd"/>
</dbReference>
<evidence type="ECO:0000256" key="5">
    <source>
        <dbReference type="ARBA" id="ARBA00022989"/>
    </source>
</evidence>
<dbReference type="InterPro" id="IPR013525">
    <property type="entry name" value="ABC2_TM"/>
</dbReference>
<keyword evidence="5 7" id="KW-1133">Transmembrane helix</keyword>
<reference evidence="10 11" key="1">
    <citation type="submission" date="2017-12" db="EMBL/GenBank/DDBJ databases">
        <title>Hemimetabolous genomes reveal molecular basis of termite eusociality.</title>
        <authorList>
            <person name="Harrison M.C."/>
            <person name="Jongepier E."/>
            <person name="Robertson H.M."/>
            <person name="Arning N."/>
            <person name="Bitard-Feildel T."/>
            <person name="Chao H."/>
            <person name="Childers C.P."/>
            <person name="Dinh H."/>
            <person name="Doddapaneni H."/>
            <person name="Dugan S."/>
            <person name="Gowin J."/>
            <person name="Greiner C."/>
            <person name="Han Y."/>
            <person name="Hu H."/>
            <person name="Hughes D.S.T."/>
            <person name="Huylmans A.-K."/>
            <person name="Kemena C."/>
            <person name="Kremer L.P.M."/>
            <person name="Lee S.L."/>
            <person name="Lopez-Ezquerra A."/>
            <person name="Mallet L."/>
            <person name="Monroy-Kuhn J.M."/>
            <person name="Moser A."/>
            <person name="Murali S.C."/>
            <person name="Muzny D.M."/>
            <person name="Otani S."/>
            <person name="Piulachs M.-D."/>
            <person name="Poelchau M."/>
            <person name="Qu J."/>
            <person name="Schaub F."/>
            <person name="Wada-Katsumata A."/>
            <person name="Worley K.C."/>
            <person name="Xie Q."/>
            <person name="Ylla G."/>
            <person name="Poulsen M."/>
            <person name="Gibbs R.A."/>
            <person name="Schal C."/>
            <person name="Richards S."/>
            <person name="Belles X."/>
            <person name="Korb J."/>
            <person name="Bornberg-Bauer E."/>
        </authorList>
    </citation>
    <scope>NUCLEOTIDE SEQUENCE [LARGE SCALE GENOMIC DNA]</scope>
    <source>
        <tissue evidence="10">Whole body</tissue>
    </source>
</reference>
<dbReference type="GO" id="GO:0005524">
    <property type="term" value="F:ATP binding"/>
    <property type="evidence" value="ECO:0007669"/>
    <property type="project" value="InterPro"/>
</dbReference>
<organism evidence="10 11">
    <name type="scientific">Cryptotermes secundus</name>
    <dbReference type="NCBI Taxonomy" id="105785"/>
    <lineage>
        <taxon>Eukaryota</taxon>
        <taxon>Metazoa</taxon>
        <taxon>Ecdysozoa</taxon>
        <taxon>Arthropoda</taxon>
        <taxon>Hexapoda</taxon>
        <taxon>Insecta</taxon>
        <taxon>Pterygota</taxon>
        <taxon>Neoptera</taxon>
        <taxon>Polyneoptera</taxon>
        <taxon>Dictyoptera</taxon>
        <taxon>Blattodea</taxon>
        <taxon>Blattoidea</taxon>
        <taxon>Termitoidae</taxon>
        <taxon>Kalotermitidae</taxon>
        <taxon>Cryptotermitinae</taxon>
        <taxon>Cryptotermes</taxon>
    </lineage>
</organism>
<evidence type="ECO:0000256" key="1">
    <source>
        <dbReference type="ARBA" id="ARBA00004141"/>
    </source>
</evidence>
<protein>
    <submittedName>
        <fullName evidence="10">Uncharacterized protein</fullName>
    </submittedName>
</protein>
<feature type="transmembrane region" description="Helical" evidence="7">
    <location>
        <begin position="336"/>
        <end position="357"/>
    </location>
</feature>
<feature type="transmembrane region" description="Helical" evidence="7">
    <location>
        <begin position="219"/>
        <end position="240"/>
    </location>
</feature>
<feature type="transmembrane region" description="Helical" evidence="7">
    <location>
        <begin position="412"/>
        <end position="435"/>
    </location>
</feature>
<dbReference type="EMBL" id="NEVH01003500">
    <property type="protein sequence ID" value="PNF40611.1"/>
    <property type="molecule type" value="Genomic_DNA"/>
</dbReference>
<feature type="transmembrane region" description="Helical" evidence="7">
    <location>
        <begin position="20"/>
        <end position="41"/>
    </location>
</feature>
<feature type="domain" description="ABC transporter" evidence="8">
    <location>
        <begin position="512"/>
        <end position="588"/>
    </location>
</feature>
<dbReference type="PANTHER" id="PTHR19229">
    <property type="entry name" value="ATP-BINDING CASSETTE TRANSPORTER SUBFAMILY A ABCA"/>
    <property type="match status" value="1"/>
</dbReference>
<dbReference type="Pfam" id="PF00005">
    <property type="entry name" value="ABC_tran"/>
    <property type="match status" value="1"/>
</dbReference>
<feature type="transmembrane region" description="Helical" evidence="7">
    <location>
        <begin position="589"/>
        <end position="612"/>
    </location>
</feature>
<dbReference type="Gene3D" id="3.40.50.300">
    <property type="entry name" value="P-loop containing nucleotide triphosphate hydrolases"/>
    <property type="match status" value="1"/>
</dbReference>
<keyword evidence="11" id="KW-1185">Reference proteome</keyword>
<proteinExistence type="predicted"/>
<feature type="transmembrane region" description="Helical" evidence="7">
    <location>
        <begin position="308"/>
        <end position="329"/>
    </location>
</feature>
<feature type="domain" description="ABC-2 type transporter transmembrane" evidence="9">
    <location>
        <begin position="171"/>
        <end position="434"/>
    </location>
</feature>
<dbReference type="Proteomes" id="UP000235965">
    <property type="component" value="Unassembled WGS sequence"/>
</dbReference>
<name>A0A2J7RIF0_9NEOP</name>
<evidence type="ECO:0000313" key="11">
    <source>
        <dbReference type="Proteomes" id="UP000235965"/>
    </source>
</evidence>
<dbReference type="GO" id="GO:0005319">
    <property type="term" value="F:lipid transporter activity"/>
    <property type="evidence" value="ECO:0007669"/>
    <property type="project" value="TreeGrafter"/>
</dbReference>
<keyword evidence="2" id="KW-0813">Transport</keyword>
<sequence length="614" mass="69890">MLLRKLGLVMWKNLVLRKRHWIITSFEIVIPVVLFILAAVVRSLMKSSDVNLTPAQYFHVEDEESLRLYFRFYDSPLLYAPNNSFTRYVMDNVAYGDYLSVDLQAFDTEDELLSYYDGMNFSSRSVHAVIFEDLPPNGDPPDHFKYKIRVSDIKFHTTELFPEFSSWTLFFEFYVYSSFLSLQLLIDKAFMELQGVNTSAFQFSVQAFPYPERADYQDAFTQIFSVLLPLFTVLSFVMLCPSIMKRVVEEKESGVKELMKMMGLKTWMLWFSWMVNALLVNVITVTIITVLLKVPFGDTAILQYSDFFLVWVILLFYCIAGVTFCFAIGSFFSRPTLAMCAGIFLWFISYSATTYPVMNGNTLHVGVKLVSAILPNTAINWAFGLIVSWETRGEGLSWGNFFTPPSGKEGDISMGLIWVMLIVDTVLYSIVTWYIDSVMPGKYGVAKPWHFFIMPSYWCSSKLSSTFSSDDQAENNRTFENPPSNLHVGIKIQNLRKIFHSLGGLNKKVAVDGVTLDIYSGEITTLLGHNGAGKTTTMSVLTGLYSPTSGSVYIDGYDIRENLDKVRESMGLCPQHALLFSDLTVMEHLLFFAIVSIPAFQYSVIQLVHFCLKF</sequence>
<dbReference type="OrthoDB" id="10255969at2759"/>
<evidence type="ECO:0000259" key="8">
    <source>
        <dbReference type="Pfam" id="PF00005"/>
    </source>
</evidence>